<sequence length="330" mass="36691">MENSNKILQAIGIPHSALLSVIFGMMILSFPLGAFVMFHTELGDDINFEYPLNEFEIFLAGIGISIPLDVEIGDAFIVLWLVYVILFTMALLGPKDGFLKTMSSLLSHGKLKTKSNYLVAVTKWFSILILVSAIINFVQEGFGVSTVPPTAENNLIQFFYVTLAPITEEIGFRVLLIGLPLFAIYSHKSSLKHFFKSLWAPSDNLHVYDSKRAIILIVAVAAFFGLSHIISGEPWSNGKFAQATASGIILGWLYFRFGLISALLVHWATNYFVFSYVNFISQVSLISVEEAFSHSLVHTMEIIFLISGVLSACILILSYYNSRKKPALEI</sequence>
<gene>
    <name evidence="1" type="ORF">H2B05_03335</name>
</gene>
<keyword evidence="1" id="KW-0645">Protease</keyword>
<protein>
    <submittedName>
        <fullName evidence="1">CPBP family intramembrane metalloprotease</fullName>
    </submittedName>
</protein>
<keyword evidence="1" id="KW-0378">Hydrolase</keyword>
<evidence type="ECO:0000313" key="2">
    <source>
        <dbReference type="Proteomes" id="UP000526786"/>
    </source>
</evidence>
<comment type="caution">
    <text evidence="1">The sequence shown here is derived from an EMBL/GenBank/DDBJ whole genome shotgun (WGS) entry which is preliminary data.</text>
</comment>
<keyword evidence="1" id="KW-0482">Metalloprotease</keyword>
<name>A0AC60W2P0_9ARCH</name>
<evidence type="ECO:0000313" key="1">
    <source>
        <dbReference type="EMBL" id="MBA4453958.1"/>
    </source>
</evidence>
<dbReference type="Proteomes" id="UP000526786">
    <property type="component" value="Unassembled WGS sequence"/>
</dbReference>
<reference evidence="1 2" key="1">
    <citation type="journal article" date="2020" name="Appl. Environ. Microbiol.">
        <title>Genomic Characteristics of a Novel Species of Ammonia-Oxidizing Archaea from the Jiulong River Estuary.</title>
        <authorList>
            <person name="Zou D."/>
            <person name="Wan R."/>
            <person name="Han L."/>
            <person name="Xu M.N."/>
            <person name="Liu Y."/>
            <person name="Liu H."/>
            <person name="Kao S.J."/>
            <person name="Li M."/>
        </authorList>
    </citation>
    <scope>NUCLEOTIDE SEQUENCE [LARGE SCALE GENOMIC DNA]</scope>
    <source>
        <strain evidence="1">W2bin3</strain>
    </source>
</reference>
<accession>A0AC60W2P0</accession>
<dbReference type="EMBL" id="JACENC010000132">
    <property type="protein sequence ID" value="MBA4453958.1"/>
    <property type="molecule type" value="Genomic_DNA"/>
</dbReference>
<proteinExistence type="predicted"/>
<organism evidence="1 2">
    <name type="scientific">Candidatus Nitrosomaritimum aestuariumsis</name>
    <dbReference type="NCBI Taxonomy" id="3342354"/>
    <lineage>
        <taxon>Archaea</taxon>
        <taxon>Nitrososphaerota</taxon>
        <taxon>Nitrososphaeria</taxon>
        <taxon>Nitrosopumilales</taxon>
        <taxon>Nitrosopumilaceae</taxon>
        <taxon>Candidatus Nitrosomaritimum</taxon>
    </lineage>
</organism>